<feature type="domain" description="EamA" evidence="7">
    <location>
        <begin position="8"/>
        <end position="138"/>
    </location>
</feature>
<dbReference type="AlphaFoldDB" id="A0A0C5JLG3"/>
<feature type="transmembrane region" description="Helical" evidence="6">
    <location>
        <begin position="151"/>
        <end position="172"/>
    </location>
</feature>
<evidence type="ECO:0000256" key="2">
    <source>
        <dbReference type="ARBA" id="ARBA00007362"/>
    </source>
</evidence>
<feature type="transmembrane region" description="Helical" evidence="6">
    <location>
        <begin position="213"/>
        <end position="231"/>
    </location>
</feature>
<keyword evidence="9" id="KW-1185">Reference proteome</keyword>
<evidence type="ECO:0000256" key="3">
    <source>
        <dbReference type="ARBA" id="ARBA00022692"/>
    </source>
</evidence>
<feature type="transmembrane region" description="Helical" evidence="6">
    <location>
        <begin position="69"/>
        <end position="88"/>
    </location>
</feature>
<feature type="transmembrane region" description="Helical" evidence="6">
    <location>
        <begin position="122"/>
        <end position="139"/>
    </location>
</feature>
<reference evidence="8 9" key="1">
    <citation type="journal article" date="2015" name="Genome Announc.">
        <title>Complete Genome Sequence of a Novel Bacterium within the Family Rhodocyclaceae That Degrades Polycyclic Aromatic Hydrocarbons.</title>
        <authorList>
            <person name="Singleton D.R."/>
            <person name="Dickey A.N."/>
            <person name="Scholl E.H."/>
            <person name="Wright F.A."/>
            <person name="Aitken M.D."/>
        </authorList>
    </citation>
    <scope>NUCLEOTIDE SEQUENCE [LARGE SCALE GENOMIC DNA]</scope>
    <source>
        <strain evidence="9">PG1-Ca6</strain>
    </source>
</reference>
<evidence type="ECO:0000313" key="8">
    <source>
        <dbReference type="EMBL" id="AJP48211.1"/>
    </source>
</evidence>
<evidence type="ECO:0000256" key="5">
    <source>
        <dbReference type="ARBA" id="ARBA00023136"/>
    </source>
</evidence>
<dbReference type="HOGENOM" id="CLU_033863_4_4_4"/>
<dbReference type="RefSeq" id="WP_202636675.1">
    <property type="nucleotide sequence ID" value="NZ_CP010554.1"/>
</dbReference>
<dbReference type="GO" id="GO:0016020">
    <property type="term" value="C:membrane"/>
    <property type="evidence" value="ECO:0007669"/>
    <property type="project" value="UniProtKB-SubCell"/>
</dbReference>
<feature type="transmembrane region" description="Helical" evidence="6">
    <location>
        <begin position="268"/>
        <end position="286"/>
    </location>
</feature>
<evidence type="ECO:0000256" key="1">
    <source>
        <dbReference type="ARBA" id="ARBA00004141"/>
    </source>
</evidence>
<comment type="subcellular location">
    <subcellularLocation>
        <location evidence="1">Membrane</location>
        <topology evidence="1">Multi-pass membrane protein</topology>
    </subcellularLocation>
</comment>
<evidence type="ECO:0000256" key="6">
    <source>
        <dbReference type="SAM" id="Phobius"/>
    </source>
</evidence>
<keyword evidence="3 6" id="KW-0812">Transmembrane</keyword>
<evidence type="ECO:0000313" key="9">
    <source>
        <dbReference type="Proteomes" id="UP000061603"/>
    </source>
</evidence>
<proteinExistence type="inferred from homology"/>
<evidence type="ECO:0000256" key="4">
    <source>
        <dbReference type="ARBA" id="ARBA00022989"/>
    </source>
</evidence>
<feature type="transmembrane region" description="Helical" evidence="6">
    <location>
        <begin position="243"/>
        <end position="262"/>
    </location>
</feature>
<dbReference type="STRING" id="1565605.PG1C_06565"/>
<organism evidence="8 9">
    <name type="scientific">Rugosibacter aromaticivorans</name>
    <dbReference type="NCBI Taxonomy" id="1565605"/>
    <lineage>
        <taxon>Bacteria</taxon>
        <taxon>Pseudomonadati</taxon>
        <taxon>Pseudomonadota</taxon>
        <taxon>Betaproteobacteria</taxon>
        <taxon>Nitrosomonadales</taxon>
        <taxon>Sterolibacteriaceae</taxon>
        <taxon>Rugosibacter</taxon>
    </lineage>
</organism>
<keyword evidence="4 6" id="KW-1133">Transmembrane helix</keyword>
<keyword evidence="5 6" id="KW-0472">Membrane</keyword>
<feature type="transmembrane region" description="Helical" evidence="6">
    <location>
        <begin position="184"/>
        <end position="201"/>
    </location>
</feature>
<feature type="transmembrane region" description="Helical" evidence="6">
    <location>
        <begin position="94"/>
        <end position="115"/>
    </location>
</feature>
<protein>
    <recommendedName>
        <fullName evidence="7">EamA domain-containing protein</fullName>
    </recommendedName>
</protein>
<dbReference type="InterPro" id="IPR050638">
    <property type="entry name" value="AA-Vitamin_Transporters"/>
</dbReference>
<dbReference type="PANTHER" id="PTHR32322">
    <property type="entry name" value="INNER MEMBRANE TRANSPORTER"/>
    <property type="match status" value="1"/>
</dbReference>
<dbReference type="InterPro" id="IPR000620">
    <property type="entry name" value="EamA_dom"/>
</dbReference>
<sequence length="300" mass="32289">MPIKYLSFPLIAILIWAFNTIVSKLSAGAIAPGVISFDRWLLAGLVMTPFMARKVWANRAIVRRHLLKIITFSMLGMVLFQSLAYYAAATTTATNMGLIGSLMPLTTMLLSTVFLHERPTPALVAGTALSIAGILVLVSKGAPLSLMSQGIVFGDGLMLIGTIAYGAYGVLLHKWPIPLPPWQLLYLQIVLAAFMLLPVFLLSPPSPITPQNLPLILFAGLFSSIIAGFFWMRGVVHLGANRAMLFMNLLPLLVALIAMVTLGEQLHAYHIAGGMVTLAGVLLAELPKLLRTASASSNDK</sequence>
<dbReference type="Proteomes" id="UP000061603">
    <property type="component" value="Chromosome"/>
</dbReference>
<dbReference type="KEGG" id="rbu:PG1C_06565"/>
<comment type="similarity">
    <text evidence="2">Belongs to the EamA transporter family.</text>
</comment>
<dbReference type="SUPFAM" id="SSF103481">
    <property type="entry name" value="Multidrug resistance efflux transporter EmrE"/>
    <property type="match status" value="2"/>
</dbReference>
<accession>A0A0C5JLG3</accession>
<evidence type="ECO:0000259" key="7">
    <source>
        <dbReference type="Pfam" id="PF00892"/>
    </source>
</evidence>
<dbReference type="PANTHER" id="PTHR32322:SF2">
    <property type="entry name" value="EAMA DOMAIN-CONTAINING PROTEIN"/>
    <property type="match status" value="1"/>
</dbReference>
<dbReference type="EMBL" id="CP010554">
    <property type="protein sequence ID" value="AJP48211.1"/>
    <property type="molecule type" value="Genomic_DNA"/>
</dbReference>
<dbReference type="InterPro" id="IPR037185">
    <property type="entry name" value="EmrE-like"/>
</dbReference>
<feature type="domain" description="EamA" evidence="7">
    <location>
        <begin position="153"/>
        <end position="283"/>
    </location>
</feature>
<dbReference type="PATRIC" id="fig|1565605.3.peg.1381"/>
<dbReference type="Pfam" id="PF00892">
    <property type="entry name" value="EamA"/>
    <property type="match status" value="2"/>
</dbReference>
<gene>
    <name evidence="8" type="ORF">PG1C_06565</name>
</gene>
<name>A0A0C5JLG3_9PROT</name>